<evidence type="ECO:0000256" key="1">
    <source>
        <dbReference type="ARBA" id="ARBA00023239"/>
    </source>
</evidence>
<gene>
    <name evidence="2" type="ORF">SAMN05216188_12140</name>
</gene>
<keyword evidence="3" id="KW-1185">Reference proteome</keyword>
<reference evidence="3" key="1">
    <citation type="submission" date="2016-10" db="EMBL/GenBank/DDBJ databases">
        <authorList>
            <person name="Varghese N."/>
            <person name="Submissions S."/>
        </authorList>
    </citation>
    <scope>NUCLEOTIDE SEQUENCE [LARGE SCALE GENOMIC DNA]</scope>
    <source>
        <strain evidence="3">CGMCC 4.3525</strain>
    </source>
</reference>
<dbReference type="AlphaFoldDB" id="A0A1H9UDW7"/>
<evidence type="ECO:0000313" key="2">
    <source>
        <dbReference type="EMBL" id="SES07364.1"/>
    </source>
</evidence>
<keyword evidence="1" id="KW-0456">Lyase</keyword>
<dbReference type="RefSeq" id="WP_089958532.1">
    <property type="nucleotide sequence ID" value="NZ_FOFR01000021.1"/>
</dbReference>
<dbReference type="EMBL" id="FOFR01000021">
    <property type="protein sequence ID" value="SES07364.1"/>
    <property type="molecule type" value="Genomic_DNA"/>
</dbReference>
<evidence type="ECO:0000313" key="3">
    <source>
        <dbReference type="Proteomes" id="UP000199352"/>
    </source>
</evidence>
<organism evidence="2 3">
    <name type="scientific">Lentzea xinjiangensis</name>
    <dbReference type="NCBI Taxonomy" id="402600"/>
    <lineage>
        <taxon>Bacteria</taxon>
        <taxon>Bacillati</taxon>
        <taxon>Actinomycetota</taxon>
        <taxon>Actinomycetes</taxon>
        <taxon>Pseudonocardiales</taxon>
        <taxon>Pseudonocardiaceae</taxon>
        <taxon>Lentzea</taxon>
    </lineage>
</organism>
<name>A0A1H9UDW7_9PSEU</name>
<dbReference type="Proteomes" id="UP000199352">
    <property type="component" value="Unassembled WGS sequence"/>
</dbReference>
<dbReference type="Gene3D" id="1.20.200.10">
    <property type="entry name" value="Fumarase/aspartase (Central domain)"/>
    <property type="match status" value="1"/>
</dbReference>
<dbReference type="SUPFAM" id="SSF48557">
    <property type="entry name" value="L-aspartase-like"/>
    <property type="match status" value="1"/>
</dbReference>
<accession>A0A1H9UDW7</accession>
<proteinExistence type="predicted"/>
<dbReference type="GO" id="GO:0016829">
    <property type="term" value="F:lyase activity"/>
    <property type="evidence" value="ECO:0007669"/>
    <property type="project" value="UniProtKB-KW"/>
</dbReference>
<dbReference type="InterPro" id="IPR008948">
    <property type="entry name" value="L-Aspartase-like"/>
</dbReference>
<evidence type="ECO:0008006" key="4">
    <source>
        <dbReference type="Google" id="ProtNLM"/>
    </source>
</evidence>
<protein>
    <recommendedName>
        <fullName evidence="4">3-carboxy-cis,cis-muconate cycloisomerase</fullName>
    </recommendedName>
</protein>
<dbReference type="STRING" id="402600.SAMN05216188_12140"/>
<sequence length="106" mass="10891">MRAELAAELGLRDPEITWHVARDGLVEIVCLLAAIGGSVGKIGADVALLCCGDLVTELRTHPVVVASLGAERIDRLCDPAAYLGGARAMTTSVLSGHPSRGTPASS</sequence>